<proteinExistence type="predicted"/>
<dbReference type="EMBL" id="VSZQ01000024">
    <property type="protein sequence ID" value="TYR65352.1"/>
    <property type="molecule type" value="Genomic_DNA"/>
</dbReference>
<evidence type="ECO:0000313" key="3">
    <source>
        <dbReference type="EMBL" id="TYR65352.1"/>
    </source>
</evidence>
<evidence type="ECO:0000256" key="1">
    <source>
        <dbReference type="SAM" id="Phobius"/>
    </source>
</evidence>
<comment type="caution">
    <text evidence="3">The sequence shown here is derived from an EMBL/GenBank/DDBJ whole genome shotgun (WGS) entry which is preliminary data.</text>
</comment>
<evidence type="ECO:0008006" key="5">
    <source>
        <dbReference type="Google" id="ProtNLM"/>
    </source>
</evidence>
<gene>
    <name evidence="3" type="ORF">FY004_06460</name>
</gene>
<feature type="signal peptide" evidence="2">
    <location>
        <begin position="1"/>
        <end position="27"/>
    </location>
</feature>
<sequence length="265" mass="27001">MSKSTVRVLAALTVLAPAVALASPALADDSHKKHDGDHAITLHAQLDPFKVNKVTGHGTAQVRLKGDEAHVKMKVSGLLAGAPHAQHFHIAAKGVCPPESAAKVRNGKRFLNTTDGAPFYGGIGTSLTTTGDTGPGSGLAVDRFPVGSDYHYERTIKLSDEAAKSLREGTGVVVVHGIDYNNNGKYDDNLGPSDLDPKLPAEATNPALCGALKKSADGPVHGGQGGTQLAASDSPVATATAAGGAALLAAAGGAFILRRRAGRQS</sequence>
<keyword evidence="1" id="KW-1133">Transmembrane helix</keyword>
<keyword evidence="1" id="KW-0812">Transmembrane</keyword>
<dbReference type="RefSeq" id="WP_148901758.1">
    <property type="nucleotide sequence ID" value="NZ_VSZQ01000024.1"/>
</dbReference>
<reference evidence="3 4" key="1">
    <citation type="submission" date="2019-08" db="EMBL/GenBank/DDBJ databases">
        <title>Draft genome for granaticin producer strain Streptomyces parvus C05.</title>
        <authorList>
            <person name="Gonzalez-Pimentel J.L."/>
        </authorList>
    </citation>
    <scope>NUCLEOTIDE SEQUENCE [LARGE SCALE GENOMIC DNA]</scope>
    <source>
        <strain evidence="3 4">C05</strain>
    </source>
</reference>
<keyword evidence="2" id="KW-0732">Signal</keyword>
<dbReference type="AlphaFoldDB" id="A0A5D4JJ90"/>
<feature type="chain" id="PRO_5022877646" description="CHRD domain-containing protein" evidence="2">
    <location>
        <begin position="28"/>
        <end position="265"/>
    </location>
</feature>
<accession>A0A5D4JJ90</accession>
<dbReference type="Proteomes" id="UP000323242">
    <property type="component" value="Unassembled WGS sequence"/>
</dbReference>
<keyword evidence="4" id="KW-1185">Reference proteome</keyword>
<evidence type="ECO:0000256" key="2">
    <source>
        <dbReference type="SAM" id="SignalP"/>
    </source>
</evidence>
<name>A0A5D4JJ90_9ACTN</name>
<protein>
    <recommendedName>
        <fullName evidence="5">CHRD domain-containing protein</fullName>
    </recommendedName>
</protein>
<feature type="transmembrane region" description="Helical" evidence="1">
    <location>
        <begin position="236"/>
        <end position="257"/>
    </location>
</feature>
<organism evidence="3 4">
    <name type="scientific">Streptomyces parvus</name>
    <dbReference type="NCBI Taxonomy" id="66428"/>
    <lineage>
        <taxon>Bacteria</taxon>
        <taxon>Bacillati</taxon>
        <taxon>Actinomycetota</taxon>
        <taxon>Actinomycetes</taxon>
        <taxon>Kitasatosporales</taxon>
        <taxon>Streptomycetaceae</taxon>
        <taxon>Streptomyces</taxon>
    </lineage>
</organism>
<evidence type="ECO:0000313" key="4">
    <source>
        <dbReference type="Proteomes" id="UP000323242"/>
    </source>
</evidence>
<keyword evidence="1" id="KW-0472">Membrane</keyword>